<evidence type="ECO:0000256" key="4">
    <source>
        <dbReference type="ARBA" id="ARBA00022771"/>
    </source>
</evidence>
<dbReference type="GO" id="GO:0032889">
    <property type="term" value="P:regulation of vacuole fusion, non-autophagic"/>
    <property type="evidence" value="ECO:0007669"/>
    <property type="project" value="EnsemblFungi"/>
</dbReference>
<keyword evidence="5" id="KW-0862">Zinc</keyword>
<dbReference type="InterPro" id="IPR001841">
    <property type="entry name" value="Znf_RING"/>
</dbReference>
<keyword evidence="2 9" id="KW-0813">Transport</keyword>
<keyword evidence="7 9" id="KW-0472">Membrane</keyword>
<dbReference type="PIRSF" id="PIRSF007860">
    <property type="entry name" value="VPS11"/>
    <property type="match status" value="1"/>
</dbReference>
<dbReference type="GO" id="GO:0006904">
    <property type="term" value="P:vesicle docking involved in exocytosis"/>
    <property type="evidence" value="ECO:0007669"/>
    <property type="project" value="TreeGrafter"/>
</dbReference>
<proteinExistence type="inferred from homology"/>
<dbReference type="RefSeq" id="XP_003687412.1">
    <property type="nucleotide sequence ID" value="XM_003687364.1"/>
</dbReference>
<dbReference type="PANTHER" id="PTHR23323:SF24">
    <property type="entry name" value="VACUOLAR PROTEIN SORTING-ASSOCIATED PROTEIN 11 HOMOLOG"/>
    <property type="match status" value="1"/>
</dbReference>
<dbReference type="GO" id="GO:0045324">
    <property type="term" value="P:late endosome to vacuole transport"/>
    <property type="evidence" value="ECO:0007669"/>
    <property type="project" value="EnsemblFungi"/>
</dbReference>
<dbReference type="GO" id="GO:0035091">
    <property type="term" value="F:phosphatidylinositol binding"/>
    <property type="evidence" value="ECO:0007669"/>
    <property type="project" value="EnsemblFungi"/>
</dbReference>
<dbReference type="InterPro" id="IPR057308">
    <property type="entry name" value="CHCR_PEP5_VPS11"/>
</dbReference>
<evidence type="ECO:0000259" key="12">
    <source>
        <dbReference type="PROSITE" id="PS50089"/>
    </source>
</evidence>
<organism evidence="13 14">
    <name type="scientific">Tetrapisispora phaffii (strain ATCC 24235 / CBS 4417 / NBRC 1672 / NRRL Y-8282 / UCD 70-5)</name>
    <name type="common">Yeast</name>
    <name type="synonym">Fabospora phaffii</name>
    <dbReference type="NCBI Taxonomy" id="1071381"/>
    <lineage>
        <taxon>Eukaryota</taxon>
        <taxon>Fungi</taxon>
        <taxon>Dikarya</taxon>
        <taxon>Ascomycota</taxon>
        <taxon>Saccharomycotina</taxon>
        <taxon>Saccharomycetes</taxon>
        <taxon>Saccharomycetales</taxon>
        <taxon>Saccharomycetaceae</taxon>
        <taxon>Tetrapisispora</taxon>
    </lineage>
</organism>
<dbReference type="AlphaFoldDB" id="G8BYN6"/>
<dbReference type="GO" id="GO:0042144">
    <property type="term" value="P:vacuole fusion, non-autophagic"/>
    <property type="evidence" value="ECO:0007669"/>
    <property type="project" value="EnsemblFungi"/>
</dbReference>
<dbReference type="GO" id="GO:0006886">
    <property type="term" value="P:intracellular protein transport"/>
    <property type="evidence" value="ECO:0007669"/>
    <property type="project" value="UniProtKB-UniRule"/>
</dbReference>
<gene>
    <name evidence="13" type="primary">TPHA0J01570</name>
    <name evidence="13" type="ordered locus">TPHA_0J01570</name>
</gene>
<sequence>MSLSTWKQFRFFDSIPIRDPSLGSDSLLYSDPTLSAISPIDSDRLVIAVQSNVIKVISINEACIKNEFKAFENDYQISYLRVVSHLFLVVVGECTGKPSFIKVIKLDNIPKDETAYHSLIEVKSGDNNFPISGISVSDDLFCIAIGYINGKVLLIRGDIPRDRGSRQRIIYDDIKKEPITSLSLNKDATLCYVATTSKIMLFETTGRNAGQPTTVLNNESGLDLNCGYYSMYTNEFITCLKDKIEFYKNSGEKSFVLYGEMNIKRVFPISKRYLLLFTEPVVSNDTSLNIANLSKPISIRVLILDLTYKTIAFSSMVKSTIVDVFMIQDTSDTYYLNSDGILNKLTEKPYDMQIDIVLQKEMFQFALKLATAYNLSDEYIKEIHKRYGDYLFNKNKVADATEEYIKAFDVVETSEIIAKLGMSNKADSNNLQNLTDYLCSLVKTSKANADHVTLLLVTYIKLQDMDQFQYFIKHFTRLGKFNEEPIEEDIDDETYFYSNVILFNLDLIINLLEESNFIIEAYELAKRFAKDPVSIIEILLNKLNNPATALEYIKTLEIDNTLRVLVLYSKELLEMLPNETNSLLIDVFTGKYHPNKALRTNLMPTEKLELTTVRKVFYSYTEFFGYKSSDAPENSDPNSKLENATYHPPKPSLIFNSFLSRPFEFIVFLEACLDTYQRYGGLDNEKQALLITLYDLYLDLSKTDIDERQLQWKNKAMHILEESNKLAKKNTISSTTLESNSDNADNSLMMLISHMNDIDIYTSTAEPEIRDSAYYINQFQSLIYSESPTKVLDFLEKYGRNEPSLYESGLRYFISSKDILDEIGGEKVLEEKVLNIIVRDELLTMIDIVQLLSVNDVAKYGLLKNILLNYMSENENEINNNKKLIKSYKCELTEKKNTLANLLDPDNITKIKIKNEKCDYCKANLEIPIIYFQCGHTYHERCLNKELDQNSGDEVYVCPKCIANKESTEALFNKQKDMKESKELIEIDLKNAKNGSDCFKVVADFIGRGALNNVNTNI</sequence>
<evidence type="ECO:0000256" key="2">
    <source>
        <dbReference type="ARBA" id="ARBA00022448"/>
    </source>
</evidence>
<dbReference type="Pfam" id="PF00097">
    <property type="entry name" value="zf-C3HC4"/>
    <property type="match status" value="1"/>
</dbReference>
<evidence type="ECO:0000256" key="6">
    <source>
        <dbReference type="ARBA" id="ARBA00022927"/>
    </source>
</evidence>
<evidence type="ECO:0000256" key="5">
    <source>
        <dbReference type="ARBA" id="ARBA00022833"/>
    </source>
</evidence>
<dbReference type="GO" id="GO:0099022">
    <property type="term" value="P:vesicle tethering"/>
    <property type="evidence" value="ECO:0007669"/>
    <property type="project" value="EnsemblFungi"/>
</dbReference>
<dbReference type="InterPro" id="IPR000547">
    <property type="entry name" value="Clathrin_H-chain/VPS_repeat"/>
</dbReference>
<dbReference type="InterPro" id="IPR016528">
    <property type="entry name" value="VPS11"/>
</dbReference>
<name>G8BYN6_TETPH</name>
<dbReference type="Pfam" id="PF23341">
    <property type="entry name" value="PEP5_VPS11_N"/>
    <property type="match status" value="1"/>
</dbReference>
<dbReference type="GO" id="GO:0030674">
    <property type="term" value="F:protein-macromolecule adaptor activity"/>
    <property type="evidence" value="ECO:0007669"/>
    <property type="project" value="TreeGrafter"/>
</dbReference>
<dbReference type="Proteomes" id="UP000005666">
    <property type="component" value="Chromosome 10"/>
</dbReference>
<accession>G8BYN6</accession>
<dbReference type="EMBL" id="HE612865">
    <property type="protein sequence ID" value="CCE64978.1"/>
    <property type="molecule type" value="Genomic_DNA"/>
</dbReference>
<evidence type="ECO:0000313" key="14">
    <source>
        <dbReference type="Proteomes" id="UP000005666"/>
    </source>
</evidence>
<dbReference type="EC" id="2.3.2.27" evidence="9"/>
<dbReference type="OMA" id="ENENECP"/>
<dbReference type="InterPro" id="IPR013083">
    <property type="entry name" value="Znf_RING/FYVE/PHD"/>
</dbReference>
<dbReference type="SUPFAM" id="SSF50978">
    <property type="entry name" value="WD40 repeat-like"/>
    <property type="match status" value="1"/>
</dbReference>
<dbReference type="Pfam" id="PF23356">
    <property type="entry name" value="TPR_PEP5_VPS11"/>
    <property type="match status" value="1"/>
</dbReference>
<comment type="subunit">
    <text evidence="9">Component of the homotypic vacuole fusion and vacuole protein sorting (HOPS) complex. Component of the class C core vacuole/endosome tethering (CORVET) complex.</text>
</comment>
<comment type="subcellular location">
    <subcellularLocation>
        <location evidence="8">Endomembrane system</location>
        <topology evidence="8">Peripheral membrane protein</topology>
        <orientation evidence="8">Cytoplasmic side</orientation>
    </subcellularLocation>
    <subcellularLocation>
        <location evidence="9">Vacuole membrane</location>
        <topology evidence="9">Peripheral membrane protein</topology>
        <orientation evidence="9">Cytoplasmic side</orientation>
    </subcellularLocation>
</comment>
<dbReference type="PROSITE" id="PS50236">
    <property type="entry name" value="CHCR"/>
    <property type="match status" value="1"/>
</dbReference>
<dbReference type="InterPro" id="IPR018957">
    <property type="entry name" value="Znf_C3HC4_RING-type"/>
</dbReference>
<evidence type="ECO:0000256" key="9">
    <source>
        <dbReference type="PIRNR" id="PIRNR007860"/>
    </source>
</evidence>
<dbReference type="GO" id="GO:0061630">
    <property type="term" value="F:ubiquitin protein ligase activity"/>
    <property type="evidence" value="ECO:0007669"/>
    <property type="project" value="UniProtKB-EC"/>
</dbReference>
<dbReference type="InterPro" id="IPR036322">
    <property type="entry name" value="WD40_repeat_dom_sf"/>
</dbReference>
<feature type="repeat" description="CHCR" evidence="11">
    <location>
        <begin position="404"/>
        <end position="581"/>
    </location>
</feature>
<dbReference type="HOGENOM" id="CLU_001287_0_0_1"/>
<keyword evidence="6 9" id="KW-0653">Protein transport</keyword>
<dbReference type="GO" id="GO:0030897">
    <property type="term" value="C:HOPS complex"/>
    <property type="evidence" value="ECO:0007669"/>
    <property type="project" value="UniProtKB-UniRule"/>
</dbReference>
<evidence type="ECO:0000256" key="1">
    <source>
        <dbReference type="ARBA" id="ARBA00007070"/>
    </source>
</evidence>
<evidence type="ECO:0000256" key="7">
    <source>
        <dbReference type="ARBA" id="ARBA00023136"/>
    </source>
</evidence>
<dbReference type="PANTHER" id="PTHR23323">
    <property type="entry name" value="VACUOLAR PROTEIN SORTING-ASSOCIATED PROTEIN"/>
    <property type="match status" value="1"/>
</dbReference>
<comment type="similarity">
    <text evidence="1 9">Belongs to the VPS11 family.</text>
</comment>
<dbReference type="STRING" id="1071381.G8BYN6"/>
<dbReference type="GeneID" id="11532969"/>
<dbReference type="GO" id="GO:0000329">
    <property type="term" value="C:fungal-type vacuole membrane"/>
    <property type="evidence" value="ECO:0007669"/>
    <property type="project" value="UniProtKB-UniRule"/>
</dbReference>
<keyword evidence="9" id="KW-0833">Ubl conjugation pathway</keyword>
<keyword evidence="14" id="KW-1185">Reference proteome</keyword>
<dbReference type="GO" id="GO:0031901">
    <property type="term" value="C:early endosome membrane"/>
    <property type="evidence" value="ECO:0007669"/>
    <property type="project" value="EnsemblFungi"/>
</dbReference>
<evidence type="ECO:0000256" key="8">
    <source>
        <dbReference type="ARBA" id="ARBA00029433"/>
    </source>
</evidence>
<dbReference type="GO" id="GO:0036205">
    <property type="term" value="P:histone catabolic process"/>
    <property type="evidence" value="ECO:0007669"/>
    <property type="project" value="EnsemblFungi"/>
</dbReference>
<reference evidence="13 14" key="1">
    <citation type="journal article" date="2011" name="Proc. Natl. Acad. Sci. U.S.A.">
        <title>Evolutionary erosion of yeast sex chromosomes by mating-type switching accidents.</title>
        <authorList>
            <person name="Gordon J.L."/>
            <person name="Armisen D."/>
            <person name="Proux-Wera E."/>
            <person name="Oheigeartaigh S.S."/>
            <person name="Byrne K.P."/>
            <person name="Wolfe K.H."/>
        </authorList>
    </citation>
    <scope>NUCLEOTIDE SEQUENCE [LARGE SCALE GENOMIC DNA]</scope>
    <source>
        <strain evidence="14">ATCC 24235 / CBS 4417 / NBRC 1672 / NRRL Y-8282 / UCD 70-5</strain>
    </source>
</reference>
<dbReference type="InterPro" id="IPR024763">
    <property type="entry name" value="VPS11_C"/>
</dbReference>
<dbReference type="SUPFAM" id="SSF57850">
    <property type="entry name" value="RING/U-box"/>
    <property type="match status" value="1"/>
</dbReference>
<dbReference type="GO" id="GO:0033263">
    <property type="term" value="C:CORVET complex"/>
    <property type="evidence" value="ECO:0007669"/>
    <property type="project" value="UniProtKB-UniRule"/>
</dbReference>
<evidence type="ECO:0000256" key="10">
    <source>
        <dbReference type="PROSITE-ProRule" id="PRU00175"/>
    </source>
</evidence>
<keyword evidence="9" id="KW-0808">Transferase</keyword>
<dbReference type="InterPro" id="IPR057307">
    <property type="entry name" value="PEP5_VPS11_N"/>
</dbReference>
<dbReference type="eggNOG" id="KOG2114">
    <property type="taxonomic scope" value="Eukaryota"/>
</dbReference>
<feature type="domain" description="RING-type" evidence="12">
    <location>
        <begin position="918"/>
        <end position="961"/>
    </location>
</feature>
<dbReference type="GO" id="GO:0008270">
    <property type="term" value="F:zinc ion binding"/>
    <property type="evidence" value="ECO:0007669"/>
    <property type="project" value="UniProtKB-KW"/>
</dbReference>
<dbReference type="GO" id="GO:0035542">
    <property type="term" value="P:regulation of SNARE complex assembly"/>
    <property type="evidence" value="ECO:0007669"/>
    <property type="project" value="EnsemblFungi"/>
</dbReference>
<dbReference type="Pfam" id="PF12451">
    <property type="entry name" value="VPS11_C"/>
    <property type="match status" value="1"/>
</dbReference>
<dbReference type="GO" id="GO:0005829">
    <property type="term" value="C:cytosol"/>
    <property type="evidence" value="ECO:0007669"/>
    <property type="project" value="GOC"/>
</dbReference>
<evidence type="ECO:0000256" key="3">
    <source>
        <dbReference type="ARBA" id="ARBA00022723"/>
    </source>
</evidence>
<keyword evidence="4 10" id="KW-0863">Zinc-finger</keyword>
<protein>
    <recommendedName>
        <fullName evidence="9">E3 ubiquitin-protein ligase PEP5</fullName>
        <ecNumber evidence="9">2.3.2.27</ecNumber>
    </recommendedName>
</protein>
<evidence type="ECO:0000313" key="13">
    <source>
        <dbReference type="EMBL" id="CCE64978.1"/>
    </source>
</evidence>
<keyword evidence="9" id="KW-0926">Vacuole</keyword>
<dbReference type="OrthoDB" id="26184at2759"/>
<evidence type="ECO:0000256" key="11">
    <source>
        <dbReference type="PROSITE-ProRule" id="PRU01006"/>
    </source>
</evidence>
<comment type="catalytic activity">
    <reaction evidence="9">
        <text>S-ubiquitinyl-[E2 ubiquitin-conjugating enzyme]-L-cysteine + [acceptor protein]-L-lysine = [E2 ubiquitin-conjugating enzyme]-L-cysteine + N(6)-ubiquitinyl-[acceptor protein]-L-lysine.</text>
        <dbReference type="EC" id="2.3.2.27"/>
    </reaction>
</comment>
<dbReference type="PROSITE" id="PS50089">
    <property type="entry name" value="ZF_RING_2"/>
    <property type="match status" value="1"/>
</dbReference>
<keyword evidence="3" id="KW-0479">Metal-binding</keyword>
<dbReference type="Gene3D" id="3.30.40.10">
    <property type="entry name" value="Zinc/RING finger domain, C3HC4 (zinc finger)"/>
    <property type="match status" value="1"/>
</dbReference>
<dbReference type="GO" id="GO:0007032">
    <property type="term" value="P:endosome organization"/>
    <property type="evidence" value="ECO:0007669"/>
    <property type="project" value="TreeGrafter"/>
</dbReference>
<dbReference type="KEGG" id="tpf:TPHA_0J01570"/>
<dbReference type="GO" id="GO:0006895">
    <property type="term" value="P:Golgi to endosome transport"/>
    <property type="evidence" value="ECO:0007669"/>
    <property type="project" value="EnsemblFungi"/>
</dbReference>